<evidence type="ECO:0000313" key="3">
    <source>
        <dbReference type="Proteomes" id="UP001501257"/>
    </source>
</evidence>
<evidence type="ECO:0000313" key="2">
    <source>
        <dbReference type="EMBL" id="GAA5225977.1"/>
    </source>
</evidence>
<keyword evidence="1" id="KW-0472">Membrane</keyword>
<dbReference type="RefSeq" id="WP_210099368.1">
    <property type="nucleotide sequence ID" value="NZ_BAABLK010000009.1"/>
</dbReference>
<protein>
    <submittedName>
        <fullName evidence="2">Uncharacterized protein</fullName>
    </submittedName>
</protein>
<keyword evidence="1" id="KW-0812">Transmembrane</keyword>
<dbReference type="Proteomes" id="UP001501257">
    <property type="component" value="Unassembled WGS sequence"/>
</dbReference>
<feature type="transmembrane region" description="Helical" evidence="1">
    <location>
        <begin position="38"/>
        <end position="59"/>
    </location>
</feature>
<organism evidence="2 3">
    <name type="scientific">Paeniglutamicibacter antarcticus</name>
    <dbReference type="NCBI Taxonomy" id="494023"/>
    <lineage>
        <taxon>Bacteria</taxon>
        <taxon>Bacillati</taxon>
        <taxon>Actinomycetota</taxon>
        <taxon>Actinomycetes</taxon>
        <taxon>Micrococcales</taxon>
        <taxon>Micrococcaceae</taxon>
        <taxon>Paeniglutamicibacter</taxon>
    </lineage>
</organism>
<accession>A0ABP9THD1</accession>
<name>A0ABP9THD1_9MICC</name>
<proteinExistence type="predicted"/>
<keyword evidence="3" id="KW-1185">Reference proteome</keyword>
<gene>
    <name evidence="2" type="ORF">GCM10025778_05070</name>
</gene>
<dbReference type="EMBL" id="BAABLK010000009">
    <property type="protein sequence ID" value="GAA5225977.1"/>
    <property type="molecule type" value="Genomic_DNA"/>
</dbReference>
<feature type="transmembrane region" description="Helical" evidence="1">
    <location>
        <begin position="165"/>
        <end position="182"/>
    </location>
</feature>
<feature type="transmembrane region" description="Helical" evidence="1">
    <location>
        <begin position="102"/>
        <end position="126"/>
    </location>
</feature>
<keyword evidence="1" id="KW-1133">Transmembrane helix</keyword>
<comment type="caution">
    <text evidence="2">The sequence shown here is derived from an EMBL/GenBank/DDBJ whole genome shotgun (WGS) entry which is preliminary data.</text>
</comment>
<reference evidence="3" key="1">
    <citation type="journal article" date="2019" name="Int. J. Syst. Evol. Microbiol.">
        <title>The Global Catalogue of Microorganisms (GCM) 10K type strain sequencing project: providing services to taxonomists for standard genome sequencing and annotation.</title>
        <authorList>
            <consortium name="The Broad Institute Genomics Platform"/>
            <consortium name="The Broad Institute Genome Sequencing Center for Infectious Disease"/>
            <person name="Wu L."/>
            <person name="Ma J."/>
        </authorList>
    </citation>
    <scope>NUCLEOTIDE SEQUENCE [LARGE SCALE GENOMIC DNA]</scope>
    <source>
        <strain evidence="3">JCM 18952</strain>
    </source>
</reference>
<feature type="transmembrane region" description="Helical" evidence="1">
    <location>
        <begin position="65"/>
        <end position="90"/>
    </location>
</feature>
<feature type="transmembrane region" description="Helical" evidence="1">
    <location>
        <begin position="188"/>
        <end position="208"/>
    </location>
</feature>
<sequence length="219" mass="22472">MDTNPASTPGTPLDPRAALDAINRTAATTRASIEPNVVAIYFVWAAAYLLGYGLLHGAGYGWLPLAYGTALVIGGIILLAAIAYTAVIGIRSGSEIRGDSKFASMAYGLSWMGGFATVSFFSIALANLLPAGAQITTGWLINAVAILVVSLMYMVGAALFQDRAMFTLGVCFAVLNIAGLIAGASAFIAIFAIGGPVLFTAAGVLVLVRGRRALAPAVL</sequence>
<evidence type="ECO:0000256" key="1">
    <source>
        <dbReference type="SAM" id="Phobius"/>
    </source>
</evidence>
<feature type="transmembrane region" description="Helical" evidence="1">
    <location>
        <begin position="138"/>
        <end position="160"/>
    </location>
</feature>